<dbReference type="Pfam" id="PF00083">
    <property type="entry name" value="Sugar_tr"/>
    <property type="match status" value="1"/>
</dbReference>
<dbReference type="GO" id="GO:0005886">
    <property type="term" value="C:plasma membrane"/>
    <property type="evidence" value="ECO:0007669"/>
    <property type="project" value="UniProtKB-SubCell"/>
</dbReference>
<feature type="transmembrane region" description="Helical" evidence="10">
    <location>
        <begin position="330"/>
        <end position="351"/>
    </location>
</feature>
<feature type="transmembrane region" description="Helical" evidence="10">
    <location>
        <begin position="7"/>
        <end position="29"/>
    </location>
</feature>
<dbReference type="Gene3D" id="1.20.1250.20">
    <property type="entry name" value="MFS general substrate transporter like domains"/>
    <property type="match status" value="2"/>
</dbReference>
<dbReference type="InterPro" id="IPR003663">
    <property type="entry name" value="Sugar/inositol_transpt"/>
</dbReference>
<dbReference type="AlphaFoldDB" id="A0A3E4WEA4"/>
<evidence type="ECO:0000313" key="12">
    <source>
        <dbReference type="EMBL" id="RGM40539.1"/>
    </source>
</evidence>
<dbReference type="GO" id="GO:0022857">
    <property type="term" value="F:transmembrane transporter activity"/>
    <property type="evidence" value="ECO:0007669"/>
    <property type="project" value="InterPro"/>
</dbReference>
<dbReference type="PANTHER" id="PTHR48020:SF12">
    <property type="entry name" value="PROTON MYO-INOSITOL COTRANSPORTER"/>
    <property type="match status" value="1"/>
</dbReference>
<evidence type="ECO:0000259" key="11">
    <source>
        <dbReference type="PROSITE" id="PS50850"/>
    </source>
</evidence>
<dbReference type="InterPro" id="IPR020846">
    <property type="entry name" value="MFS_dom"/>
</dbReference>
<feature type="domain" description="Major facilitator superfamily (MFS) profile" evidence="11">
    <location>
        <begin position="11"/>
        <end position="448"/>
    </location>
</feature>
<dbReference type="PROSITE" id="PS50850">
    <property type="entry name" value="MFS"/>
    <property type="match status" value="1"/>
</dbReference>
<dbReference type="RefSeq" id="WP_117747805.1">
    <property type="nucleotide sequence ID" value="NZ_CATVWJ010000019.1"/>
</dbReference>
<comment type="subcellular location">
    <subcellularLocation>
        <location evidence="1">Cell membrane</location>
        <topology evidence="1">Multi-pass membrane protein</topology>
    </subcellularLocation>
</comment>
<dbReference type="PROSITE" id="PS00216">
    <property type="entry name" value="SUGAR_TRANSPORT_1"/>
    <property type="match status" value="2"/>
</dbReference>
<keyword evidence="3 9" id="KW-0813">Transport</keyword>
<feature type="transmembrane region" description="Helical" evidence="10">
    <location>
        <begin position="79"/>
        <end position="98"/>
    </location>
</feature>
<evidence type="ECO:0000256" key="1">
    <source>
        <dbReference type="ARBA" id="ARBA00004651"/>
    </source>
</evidence>
<dbReference type="InterPro" id="IPR047984">
    <property type="entry name" value="XylE-like"/>
</dbReference>
<evidence type="ECO:0000256" key="3">
    <source>
        <dbReference type="ARBA" id="ARBA00022448"/>
    </source>
</evidence>
<feature type="transmembrane region" description="Helical" evidence="10">
    <location>
        <begin position="419"/>
        <end position="441"/>
    </location>
</feature>
<dbReference type="EMBL" id="QSTF01000015">
    <property type="protein sequence ID" value="RGM40539.1"/>
    <property type="molecule type" value="Genomic_DNA"/>
</dbReference>
<feature type="transmembrane region" description="Helical" evidence="10">
    <location>
        <begin position="104"/>
        <end position="125"/>
    </location>
</feature>
<comment type="caution">
    <text evidence="12">The sequence shown here is derived from an EMBL/GenBank/DDBJ whole genome shotgun (WGS) entry which is preliminary data.</text>
</comment>
<feature type="transmembrane region" description="Helical" evidence="10">
    <location>
        <begin position="357"/>
        <end position="381"/>
    </location>
</feature>
<keyword evidence="6 10" id="KW-0812">Transmembrane</keyword>
<reference evidence="12 13" key="1">
    <citation type="submission" date="2018-08" db="EMBL/GenBank/DDBJ databases">
        <title>A genome reference for cultivated species of the human gut microbiota.</title>
        <authorList>
            <person name="Zou Y."/>
            <person name="Xue W."/>
            <person name="Luo G."/>
        </authorList>
    </citation>
    <scope>NUCLEOTIDE SEQUENCE [LARGE SCALE GENOMIC DNA]</scope>
    <source>
        <strain evidence="12 13">OM08-14</strain>
    </source>
</reference>
<proteinExistence type="inferred from homology"/>
<feature type="transmembrane region" description="Helical" evidence="10">
    <location>
        <begin position="393"/>
        <end position="413"/>
    </location>
</feature>
<dbReference type="CDD" id="cd17359">
    <property type="entry name" value="MFS_XylE_like"/>
    <property type="match status" value="1"/>
</dbReference>
<dbReference type="InterPro" id="IPR036259">
    <property type="entry name" value="MFS_trans_sf"/>
</dbReference>
<dbReference type="Proteomes" id="UP000260780">
    <property type="component" value="Unassembled WGS sequence"/>
</dbReference>
<evidence type="ECO:0000256" key="6">
    <source>
        <dbReference type="ARBA" id="ARBA00022692"/>
    </source>
</evidence>
<gene>
    <name evidence="12" type="ORF">DXC17_07575</name>
</gene>
<accession>A0A3E4WEA4</accession>
<keyword evidence="4" id="KW-1003">Cell membrane</keyword>
<evidence type="ECO:0000256" key="5">
    <source>
        <dbReference type="ARBA" id="ARBA00022597"/>
    </source>
</evidence>
<dbReference type="PANTHER" id="PTHR48020">
    <property type="entry name" value="PROTON MYO-INOSITOL COTRANSPORTER"/>
    <property type="match status" value="1"/>
</dbReference>
<protein>
    <submittedName>
        <fullName evidence="12">MFS transporter</fullName>
    </submittedName>
</protein>
<comment type="similarity">
    <text evidence="2 9">Belongs to the major facilitator superfamily. Sugar transporter (TC 2.A.1.1) family.</text>
</comment>
<evidence type="ECO:0000256" key="8">
    <source>
        <dbReference type="ARBA" id="ARBA00023136"/>
    </source>
</evidence>
<dbReference type="InterPro" id="IPR005828">
    <property type="entry name" value="MFS_sugar_transport-like"/>
</dbReference>
<dbReference type="NCBIfam" id="TIGR00879">
    <property type="entry name" value="SP"/>
    <property type="match status" value="1"/>
</dbReference>
<feature type="transmembrane region" description="Helical" evidence="10">
    <location>
        <begin position="264"/>
        <end position="286"/>
    </location>
</feature>
<evidence type="ECO:0000256" key="10">
    <source>
        <dbReference type="SAM" id="Phobius"/>
    </source>
</evidence>
<dbReference type="PRINTS" id="PR00171">
    <property type="entry name" value="SUGRTRNSPORT"/>
</dbReference>
<keyword evidence="7 10" id="KW-1133">Transmembrane helix</keyword>
<keyword evidence="5" id="KW-0762">Sugar transport</keyword>
<dbReference type="FunFam" id="1.20.1250.20:FF:000122">
    <property type="entry name" value="D-xylose transporter XylE"/>
    <property type="match status" value="1"/>
</dbReference>
<evidence type="ECO:0000256" key="9">
    <source>
        <dbReference type="RuleBase" id="RU003346"/>
    </source>
</evidence>
<sequence>MKNHQLFIYFICLVSAMGGLLFGYDWVVIGGAKPFYEEYFHIAGDEGMQALAMSIALLGCLLGATMAGFLADRYGRKKLLVLSAFIFFASSWATGAATTIPTFIIARLVGGMAIGLAADLSPMYIAEVAPTQIRGKLVTLNQLTIVLGILGAQLVNMLIAEPVPEGATATDILNSWNGQTGWRWMFWAVCVPSGLFFLLALFIPESPRWLASMKQMEKARKVLCSIGGAAYADSEIENYTRAGAASHAEKGVLSLLFSSKMRNVLIIGIVVAMFQQWSGTNVIFNYAQEIFQAAGYGISDVLMNIVVTGIANLVFTFVAIYTVDRLGRKTLMLTGSIGLAGIYTLLGLSYFFEFKGFIMIVFVVLAIGFYAMSLGPVTWVLLSEIFPNKVRGVAMAVCTAALWIASFLLTYTFPFLNSGLGTGGTFLLYAVICFCGFLFVWRRIPETKGKSLEELEKELIK</sequence>
<keyword evidence="8 10" id="KW-0472">Membrane</keyword>
<evidence type="ECO:0000256" key="2">
    <source>
        <dbReference type="ARBA" id="ARBA00010992"/>
    </source>
</evidence>
<feature type="transmembrane region" description="Helical" evidence="10">
    <location>
        <begin position="49"/>
        <end position="70"/>
    </location>
</feature>
<evidence type="ECO:0000256" key="4">
    <source>
        <dbReference type="ARBA" id="ARBA00022475"/>
    </source>
</evidence>
<dbReference type="InterPro" id="IPR005829">
    <property type="entry name" value="Sugar_transporter_CS"/>
</dbReference>
<feature type="transmembrane region" description="Helical" evidence="10">
    <location>
        <begin position="137"/>
        <end position="159"/>
    </location>
</feature>
<name>A0A3E4WEA4_9BACT</name>
<dbReference type="InterPro" id="IPR050814">
    <property type="entry name" value="Myo-inositol_Transporter"/>
</dbReference>
<feature type="transmembrane region" description="Helical" evidence="10">
    <location>
        <begin position="301"/>
        <end position="323"/>
    </location>
</feature>
<evidence type="ECO:0000313" key="13">
    <source>
        <dbReference type="Proteomes" id="UP000260780"/>
    </source>
</evidence>
<organism evidence="12 13">
    <name type="scientific">Phocaeicola plebeius</name>
    <dbReference type="NCBI Taxonomy" id="310297"/>
    <lineage>
        <taxon>Bacteria</taxon>
        <taxon>Pseudomonadati</taxon>
        <taxon>Bacteroidota</taxon>
        <taxon>Bacteroidia</taxon>
        <taxon>Bacteroidales</taxon>
        <taxon>Bacteroidaceae</taxon>
        <taxon>Phocaeicola</taxon>
    </lineage>
</organism>
<evidence type="ECO:0000256" key="7">
    <source>
        <dbReference type="ARBA" id="ARBA00022989"/>
    </source>
</evidence>
<dbReference type="PROSITE" id="PS00217">
    <property type="entry name" value="SUGAR_TRANSPORT_2"/>
    <property type="match status" value="1"/>
</dbReference>
<feature type="transmembrane region" description="Helical" evidence="10">
    <location>
        <begin position="184"/>
        <end position="204"/>
    </location>
</feature>
<dbReference type="SUPFAM" id="SSF103473">
    <property type="entry name" value="MFS general substrate transporter"/>
    <property type="match status" value="1"/>
</dbReference>